<dbReference type="AlphaFoldDB" id="A0AA36I4I8"/>
<name>A0AA36I4I8_9DINO</name>
<comment type="caution">
    <text evidence="2">The sequence shown here is derived from an EMBL/GenBank/DDBJ whole genome shotgun (WGS) entry which is preliminary data.</text>
</comment>
<dbReference type="EMBL" id="CAUJNA010000640">
    <property type="protein sequence ID" value="CAJ1379549.1"/>
    <property type="molecule type" value="Genomic_DNA"/>
</dbReference>
<reference evidence="2" key="1">
    <citation type="submission" date="2023-08" db="EMBL/GenBank/DDBJ databases">
        <authorList>
            <person name="Chen Y."/>
            <person name="Shah S."/>
            <person name="Dougan E. K."/>
            <person name="Thang M."/>
            <person name="Chan C."/>
        </authorList>
    </citation>
    <scope>NUCLEOTIDE SEQUENCE</scope>
</reference>
<evidence type="ECO:0000313" key="2">
    <source>
        <dbReference type="EMBL" id="CAJ1379549.1"/>
    </source>
</evidence>
<protein>
    <submittedName>
        <fullName evidence="2">Uncharacterized protein</fullName>
    </submittedName>
</protein>
<evidence type="ECO:0000313" key="1">
    <source>
        <dbReference type="EMBL" id="CAJ1374384.1"/>
    </source>
</evidence>
<dbReference type="EMBL" id="CAUJNA010003463">
    <property type="protein sequence ID" value="CAJ1402696.1"/>
    <property type="molecule type" value="Genomic_DNA"/>
</dbReference>
<keyword evidence="4" id="KW-1185">Reference proteome</keyword>
<dbReference type="Proteomes" id="UP001178507">
    <property type="component" value="Unassembled WGS sequence"/>
</dbReference>
<proteinExistence type="predicted"/>
<gene>
    <name evidence="3" type="ORF">EVOR1521_LOCUS25521</name>
    <name evidence="1" type="ORF">EVOR1521_LOCUS3953</name>
    <name evidence="2" type="ORF">EVOR1521_LOCUS7761</name>
</gene>
<dbReference type="EMBL" id="CAUJNA010000247">
    <property type="protein sequence ID" value="CAJ1374384.1"/>
    <property type="molecule type" value="Genomic_DNA"/>
</dbReference>
<evidence type="ECO:0000313" key="4">
    <source>
        <dbReference type="Proteomes" id="UP001178507"/>
    </source>
</evidence>
<accession>A0AA36I4I8</accession>
<organism evidence="2 4">
    <name type="scientific">Effrenium voratum</name>
    <dbReference type="NCBI Taxonomy" id="2562239"/>
    <lineage>
        <taxon>Eukaryota</taxon>
        <taxon>Sar</taxon>
        <taxon>Alveolata</taxon>
        <taxon>Dinophyceae</taxon>
        <taxon>Suessiales</taxon>
        <taxon>Symbiodiniaceae</taxon>
        <taxon>Effrenium</taxon>
    </lineage>
</organism>
<evidence type="ECO:0000313" key="3">
    <source>
        <dbReference type="EMBL" id="CAJ1402696.1"/>
    </source>
</evidence>
<sequence length="186" mass="20433">MSVCVDVPGYGSLRVGARTAGDVMSFLRARWPRCPWHGNKLLSCGPRQFHHDGIVAGDSLVLAKYSAINTEDGFRIGDVAERGITLAHFALAHLQTLVQLIGRVASSSCEPFAQRQRLEVKRFNFYPANYWIIKPATAGYTGTACSLVEVMADKLQLPQWFVSHAWIEPLCEFLACLEACFGAGAT</sequence>